<feature type="transmembrane region" description="Helical" evidence="1">
    <location>
        <begin position="262"/>
        <end position="281"/>
    </location>
</feature>
<accession>A0A502HC19</accession>
<name>A0A502HC19_9BACT</name>
<evidence type="ECO:0000313" key="2">
    <source>
        <dbReference type="EMBL" id="TPG72061.1"/>
    </source>
</evidence>
<evidence type="ECO:0000313" key="3">
    <source>
        <dbReference type="Proteomes" id="UP000317646"/>
    </source>
</evidence>
<feature type="transmembrane region" description="Helical" evidence="1">
    <location>
        <begin position="91"/>
        <end position="113"/>
    </location>
</feature>
<evidence type="ECO:0000256" key="1">
    <source>
        <dbReference type="SAM" id="Phobius"/>
    </source>
</evidence>
<keyword evidence="3" id="KW-1185">Reference proteome</keyword>
<dbReference type="AlphaFoldDB" id="A0A502HC19"/>
<feature type="transmembrane region" description="Helical" evidence="1">
    <location>
        <begin position="163"/>
        <end position="181"/>
    </location>
</feature>
<keyword evidence="1" id="KW-0812">Transmembrane</keyword>
<dbReference type="Proteomes" id="UP000317646">
    <property type="component" value="Unassembled WGS sequence"/>
</dbReference>
<feature type="transmembrane region" description="Helical" evidence="1">
    <location>
        <begin position="188"/>
        <end position="210"/>
    </location>
</feature>
<feature type="transmembrane region" description="Helical" evidence="1">
    <location>
        <begin position="216"/>
        <end position="242"/>
    </location>
</feature>
<dbReference type="InterPro" id="IPR005240">
    <property type="entry name" value="DUF389"/>
</dbReference>
<feature type="transmembrane region" description="Helical" evidence="1">
    <location>
        <begin position="64"/>
        <end position="85"/>
    </location>
</feature>
<feature type="transmembrane region" description="Helical" evidence="1">
    <location>
        <begin position="20"/>
        <end position="40"/>
    </location>
</feature>
<dbReference type="EMBL" id="RCYZ01000001">
    <property type="protein sequence ID" value="TPG72061.1"/>
    <property type="molecule type" value="Genomic_DNA"/>
</dbReference>
<protein>
    <submittedName>
        <fullName evidence="2">DUF389 domain-containing protein</fullName>
    </submittedName>
</protein>
<comment type="caution">
    <text evidence="2">The sequence shown here is derived from an EMBL/GenBank/DDBJ whole genome shotgun (WGS) entry which is preliminary data.</text>
</comment>
<gene>
    <name evidence="2" type="ORF">EAH73_02100</name>
</gene>
<dbReference type="PANTHER" id="PTHR20992">
    <property type="entry name" value="AT15442P-RELATED"/>
    <property type="match status" value="1"/>
</dbReference>
<keyword evidence="1" id="KW-0472">Membrane</keyword>
<organism evidence="2 3">
    <name type="scientific">Hymenobacter nivis</name>
    <dbReference type="NCBI Taxonomy" id="1850093"/>
    <lineage>
        <taxon>Bacteria</taxon>
        <taxon>Pseudomonadati</taxon>
        <taxon>Bacteroidota</taxon>
        <taxon>Cytophagia</taxon>
        <taxon>Cytophagales</taxon>
        <taxon>Hymenobacteraceae</taxon>
        <taxon>Hymenobacter</taxon>
    </lineage>
</organism>
<sequence>MPSWAVARAFCQCYGRPLPLFPASYLPASYAMTFAALRWLRSHFDLSSDMAEPAEIMTDVEDGLVFKGTNLWVLIFAILVASVGLNVNSTAVIIGAMLISPLMGPIVGIGFGAATVEVDLMQRGLKNLLIAAGLSLLVSAVYFRLTPLTDAGSELLSRTSPTTWDVAIALFGGAAGAIGFTRRERGNVVPGVAIATALMPPLCTAGYGLATAHWGYLFGALYLFFINCVFISLATFLVARILPLPQHQFDSGRRGQWVQRGIWIVALLTAGPSVYLAVGIVRSTVFTHNAQQFIDEQLSLPGTYVVTRRVEADTHTVNVLLAGQRLKPAQLRTARARLAKYRLTDAKLTVRQGLAGLDSTDTRALRTSLLEDVRSRNEQTLAGYDTRLAQLQELLVRPSAPSAPALPAPAALLREVQVEHPTVRQLGLSRLVRPAADSLRADTTVVVALRVSRALPAAEQQRLRQWLSLRAGTQQPVQLLVETQPAPPAPAGRKR</sequence>
<keyword evidence="1" id="KW-1133">Transmembrane helix</keyword>
<feature type="transmembrane region" description="Helical" evidence="1">
    <location>
        <begin position="125"/>
        <end position="143"/>
    </location>
</feature>
<proteinExistence type="predicted"/>
<dbReference type="Pfam" id="PF04087">
    <property type="entry name" value="DUF389"/>
    <property type="match status" value="1"/>
</dbReference>
<dbReference type="PANTHER" id="PTHR20992:SF9">
    <property type="entry name" value="AT15442P-RELATED"/>
    <property type="match status" value="1"/>
</dbReference>
<reference evidence="2 3" key="1">
    <citation type="journal article" date="2019" name="Environ. Microbiol.">
        <title>Species interactions and distinct microbial communities in high Arctic permafrost affected cryosols are associated with the CH4 and CO2 gas fluxes.</title>
        <authorList>
            <person name="Altshuler I."/>
            <person name="Hamel J."/>
            <person name="Turney S."/>
            <person name="Magnuson E."/>
            <person name="Levesque R."/>
            <person name="Greer C."/>
            <person name="Whyte L.G."/>
        </authorList>
    </citation>
    <scope>NUCLEOTIDE SEQUENCE [LARGE SCALE GENOMIC DNA]</scope>
    <source>
        <strain evidence="2 3">S9.2P</strain>
    </source>
</reference>